<sequence length="20" mass="2314">MKGEKAKATGIITRIRILQW</sequence>
<organism evidence="1 2">
    <name type="scientific">Allacma fusca</name>
    <dbReference type="NCBI Taxonomy" id="39272"/>
    <lineage>
        <taxon>Eukaryota</taxon>
        <taxon>Metazoa</taxon>
        <taxon>Ecdysozoa</taxon>
        <taxon>Arthropoda</taxon>
        <taxon>Hexapoda</taxon>
        <taxon>Collembola</taxon>
        <taxon>Symphypleona</taxon>
        <taxon>Sminthuridae</taxon>
        <taxon>Allacma</taxon>
    </lineage>
</organism>
<reference evidence="1" key="1">
    <citation type="submission" date="2021-06" db="EMBL/GenBank/DDBJ databases">
        <authorList>
            <person name="Hodson N. C."/>
            <person name="Mongue J. A."/>
            <person name="Jaron S. K."/>
        </authorList>
    </citation>
    <scope>NUCLEOTIDE SEQUENCE</scope>
</reference>
<protein>
    <submittedName>
        <fullName evidence="1">Uncharacterized protein</fullName>
    </submittedName>
</protein>
<evidence type="ECO:0000313" key="2">
    <source>
        <dbReference type="Proteomes" id="UP000708208"/>
    </source>
</evidence>
<proteinExistence type="predicted"/>
<feature type="non-terminal residue" evidence="1">
    <location>
        <position position="1"/>
    </location>
</feature>
<dbReference type="EMBL" id="CAJVCH010435589">
    <property type="protein sequence ID" value="CAG7818970.1"/>
    <property type="molecule type" value="Genomic_DNA"/>
</dbReference>
<name>A0A8J2KPS7_9HEXA</name>
<dbReference type="AlphaFoldDB" id="A0A8J2KPS7"/>
<keyword evidence="2" id="KW-1185">Reference proteome</keyword>
<evidence type="ECO:0000313" key="1">
    <source>
        <dbReference type="EMBL" id="CAG7818970.1"/>
    </source>
</evidence>
<dbReference type="Proteomes" id="UP000708208">
    <property type="component" value="Unassembled WGS sequence"/>
</dbReference>
<comment type="caution">
    <text evidence="1">The sequence shown here is derived from an EMBL/GenBank/DDBJ whole genome shotgun (WGS) entry which is preliminary data.</text>
</comment>
<gene>
    <name evidence="1" type="ORF">AFUS01_LOCUS29447</name>
</gene>
<accession>A0A8J2KPS7</accession>